<keyword evidence="1" id="KW-0812">Transmembrane</keyword>
<evidence type="ECO:0000313" key="3">
    <source>
        <dbReference type="Proteomes" id="UP000477849"/>
    </source>
</evidence>
<dbReference type="Proteomes" id="UP000477849">
    <property type="component" value="Unassembled WGS sequence"/>
</dbReference>
<gene>
    <name evidence="2" type="ORF">G6N76_22680</name>
</gene>
<dbReference type="RefSeq" id="WP_163901173.1">
    <property type="nucleotide sequence ID" value="NZ_CP048427.1"/>
</dbReference>
<keyword evidence="1" id="KW-1133">Transmembrane helix</keyword>
<accession>A0A6M1SI53</accession>
<reference evidence="2 3" key="1">
    <citation type="submission" date="2020-02" db="EMBL/GenBank/DDBJ databases">
        <title>Genome sequence of the type strain CCBAU10050 of Rhizobium daejeonense.</title>
        <authorList>
            <person name="Gao J."/>
            <person name="Sun J."/>
        </authorList>
    </citation>
    <scope>NUCLEOTIDE SEQUENCE [LARGE SCALE GENOMIC DNA]</scope>
    <source>
        <strain evidence="2 3">CCBAU10050</strain>
    </source>
</reference>
<evidence type="ECO:0000256" key="1">
    <source>
        <dbReference type="SAM" id="Phobius"/>
    </source>
</evidence>
<protein>
    <submittedName>
        <fullName evidence="2">Uncharacterized protein</fullName>
    </submittedName>
</protein>
<dbReference type="EMBL" id="JAAKZH010000011">
    <property type="protein sequence ID" value="NGO66476.1"/>
    <property type="molecule type" value="Genomic_DNA"/>
</dbReference>
<sequence>MNSIIAQILAMALGRVDMRSTIIETKRSAIGGVLIALFLLTAYGALVTALALWVSTEAGAVAAALVVAAAAIAAALVTLAVVAVMNRQTEQARIARQLAMRSQADPLASGLMRELPEMVRQSPIASTALVAAFVYVMAKSRGFGRPPAE</sequence>
<keyword evidence="1" id="KW-0472">Membrane</keyword>
<proteinExistence type="predicted"/>
<feature type="transmembrane region" description="Helical" evidence="1">
    <location>
        <begin position="29"/>
        <end position="54"/>
    </location>
</feature>
<name>A0A6M1SI53_9HYPH</name>
<comment type="caution">
    <text evidence="2">The sequence shown here is derived from an EMBL/GenBank/DDBJ whole genome shotgun (WGS) entry which is preliminary data.</text>
</comment>
<dbReference type="AlphaFoldDB" id="A0A6M1SI53"/>
<evidence type="ECO:0000313" key="2">
    <source>
        <dbReference type="EMBL" id="NGO66476.1"/>
    </source>
</evidence>
<feature type="transmembrane region" description="Helical" evidence="1">
    <location>
        <begin position="60"/>
        <end position="84"/>
    </location>
</feature>
<organism evidence="2 3">
    <name type="scientific">Rhizobium daejeonense</name>
    <dbReference type="NCBI Taxonomy" id="240521"/>
    <lineage>
        <taxon>Bacteria</taxon>
        <taxon>Pseudomonadati</taxon>
        <taxon>Pseudomonadota</taxon>
        <taxon>Alphaproteobacteria</taxon>
        <taxon>Hyphomicrobiales</taxon>
        <taxon>Rhizobiaceae</taxon>
        <taxon>Rhizobium/Agrobacterium group</taxon>
        <taxon>Rhizobium</taxon>
    </lineage>
</organism>
<keyword evidence="3" id="KW-1185">Reference proteome</keyword>